<dbReference type="PATRIC" id="fig|80852.17.peg.1865"/>
<gene>
    <name evidence="3" type="ORF">AWOD_I_1806</name>
</gene>
<dbReference type="OrthoDB" id="9816293at2"/>
<dbReference type="Pfam" id="PF04304">
    <property type="entry name" value="DUF454"/>
    <property type="match status" value="1"/>
</dbReference>
<keyword evidence="1" id="KW-1003">Cell membrane</keyword>
<reference evidence="4" key="1">
    <citation type="submission" date="2014-09" db="EMBL/GenBank/DDBJ databases">
        <authorList>
            <person name="Hjerde E."/>
        </authorList>
    </citation>
    <scope>NUCLEOTIDE SEQUENCE [LARGE SCALE GENOMIC DNA]</scope>
    <source>
        <strain evidence="4">06/09/139</strain>
    </source>
</reference>
<name>A0A090ILZ8_9GAMM</name>
<dbReference type="PANTHER" id="PTHR35813">
    <property type="entry name" value="INNER MEMBRANE PROTEIN YBAN"/>
    <property type="match status" value="1"/>
</dbReference>
<dbReference type="EMBL" id="LN554846">
    <property type="protein sequence ID" value="CED71871.1"/>
    <property type="molecule type" value="Genomic_DNA"/>
</dbReference>
<evidence type="ECO:0000256" key="2">
    <source>
        <dbReference type="SAM" id="Phobius"/>
    </source>
</evidence>
<dbReference type="GeneID" id="28541381"/>
<keyword evidence="2" id="KW-1133">Transmembrane helix</keyword>
<feature type="transmembrane region" description="Helical" evidence="2">
    <location>
        <begin position="88"/>
        <end position="121"/>
    </location>
</feature>
<dbReference type="AlphaFoldDB" id="A0A090ILZ8"/>
<dbReference type="KEGG" id="awd:AWOD_I_1806"/>
<accession>A0A090ILZ8</accession>
<proteinExistence type="predicted"/>
<keyword evidence="1 2" id="KW-0472">Membrane</keyword>
<dbReference type="PANTHER" id="PTHR35813:SF1">
    <property type="entry name" value="INNER MEMBRANE PROTEIN YBAN"/>
    <property type="match status" value="1"/>
</dbReference>
<dbReference type="InterPro" id="IPR007401">
    <property type="entry name" value="DUF454"/>
</dbReference>
<organism evidence="3 4">
    <name type="scientific">Aliivibrio wodanis</name>
    <dbReference type="NCBI Taxonomy" id="80852"/>
    <lineage>
        <taxon>Bacteria</taxon>
        <taxon>Pseudomonadati</taxon>
        <taxon>Pseudomonadota</taxon>
        <taxon>Gammaproteobacteria</taxon>
        <taxon>Vibrionales</taxon>
        <taxon>Vibrionaceae</taxon>
        <taxon>Aliivibrio</taxon>
    </lineage>
</organism>
<evidence type="ECO:0000313" key="4">
    <source>
        <dbReference type="Proteomes" id="UP000032427"/>
    </source>
</evidence>
<dbReference type="HOGENOM" id="CLU_113299_1_0_6"/>
<protein>
    <recommendedName>
        <fullName evidence="1">Inner membrane protein</fullName>
    </recommendedName>
</protein>
<dbReference type="PIRSF" id="PIRSF016789">
    <property type="entry name" value="DUF454"/>
    <property type="match status" value="1"/>
</dbReference>
<sequence>MCLLKRPNLYFTRRACWFLLGALSLVLGLIGIFLPLLPTTPFLILASACFMRASPRIHTWLVSHPYLGPPIFEWQEQRTIKSSIKKKAVIMIILSFTLSIIITPIVWIKVLLVVCLLGLLYWFSNIPST</sequence>
<keyword evidence="1" id="KW-0997">Cell inner membrane</keyword>
<evidence type="ECO:0000313" key="3">
    <source>
        <dbReference type="EMBL" id="CED71871.1"/>
    </source>
</evidence>
<feature type="transmembrane region" description="Helical" evidence="2">
    <location>
        <begin position="15"/>
        <end position="36"/>
    </location>
</feature>
<keyword evidence="2" id="KW-0812">Transmembrane</keyword>
<dbReference type="GO" id="GO:0005886">
    <property type="term" value="C:plasma membrane"/>
    <property type="evidence" value="ECO:0007669"/>
    <property type="project" value="UniProtKB-SubCell"/>
</dbReference>
<dbReference type="STRING" id="80852.AWOD_I_1806"/>
<comment type="subcellular location">
    <subcellularLocation>
        <location evidence="1">Cell inner membrane</location>
        <topology evidence="1">Multi-pass membrane protein</topology>
    </subcellularLocation>
</comment>
<dbReference type="Proteomes" id="UP000032427">
    <property type="component" value="Chromosome 1"/>
</dbReference>
<keyword evidence="4" id="KW-1185">Reference proteome</keyword>
<evidence type="ECO:0000256" key="1">
    <source>
        <dbReference type="PIRNR" id="PIRNR016789"/>
    </source>
</evidence>